<gene>
    <name evidence="2" type="ORF">GQF42_26800</name>
</gene>
<dbReference type="PROSITE" id="PS51387">
    <property type="entry name" value="FAD_PCMH"/>
    <property type="match status" value="1"/>
</dbReference>
<dbReference type="EMBL" id="CP047020">
    <property type="protein sequence ID" value="QHA06414.1"/>
    <property type="molecule type" value="Genomic_DNA"/>
</dbReference>
<sequence>MSGDTVSVIRPRTYEEAAVAVRACGARGAVARGGPGPARGDAARNAGGTVLDMTGLDRVHVVDADEGVVLCAAGVTLRRLTELVLPLGWLVPAGPAARHTTVGGAIAAGLHVSGSFTRHVQALELLTADGEVRAVRPDTELFEATAGGLGLTGVILTATIRLLPVETAYLTVGTERAADLDEVLARLTGTGRDRRYAAARIDLTARGAATGRAVLTRADHTPLSALRTGPRGWRRPFALRSPGLPPVATLVPAGIRYRTAPRARTGELRHLSAFFHPLETVALESRLHGRFGRVRYRFAVGAGEEEMLHRIVRRVASRRCPTAHAVLQRLGEAGPGWLCGAVPGWTLALDLPAGLPGLPAFLDALDEEVAAAGGRVGLAEDARLRPDLLTAMYPRAADFRALRARLDPRAVFASDLARRLAL</sequence>
<dbReference type="RefSeq" id="WP_158923986.1">
    <property type="nucleotide sequence ID" value="NZ_CP047020.1"/>
</dbReference>
<dbReference type="InterPro" id="IPR036318">
    <property type="entry name" value="FAD-bd_PCMH-like_sf"/>
</dbReference>
<dbReference type="AlphaFoldDB" id="A0A6I6N4M2"/>
<accession>A0A6I6N4M2</accession>
<dbReference type="InterPro" id="IPR016166">
    <property type="entry name" value="FAD-bd_PCMH"/>
</dbReference>
<evidence type="ECO:0000259" key="1">
    <source>
        <dbReference type="PROSITE" id="PS51387"/>
    </source>
</evidence>
<dbReference type="GO" id="GO:0071949">
    <property type="term" value="F:FAD binding"/>
    <property type="evidence" value="ECO:0007669"/>
    <property type="project" value="InterPro"/>
</dbReference>
<name>A0A6I6N4M2_9ACTN</name>
<keyword evidence="3" id="KW-1185">Reference proteome</keyword>
<dbReference type="Proteomes" id="UP000436138">
    <property type="component" value="Chromosome"/>
</dbReference>
<proteinExistence type="predicted"/>
<dbReference type="PANTHER" id="PTHR43762">
    <property type="entry name" value="L-GULONOLACTONE OXIDASE"/>
    <property type="match status" value="1"/>
</dbReference>
<dbReference type="SUPFAM" id="SSF56176">
    <property type="entry name" value="FAD-binding/transporter-associated domain-like"/>
    <property type="match status" value="1"/>
</dbReference>
<dbReference type="GO" id="GO:0016899">
    <property type="term" value="F:oxidoreductase activity, acting on the CH-OH group of donors, oxygen as acceptor"/>
    <property type="evidence" value="ECO:0007669"/>
    <property type="project" value="InterPro"/>
</dbReference>
<dbReference type="InterPro" id="IPR006094">
    <property type="entry name" value="Oxid_FAD_bind_N"/>
</dbReference>
<dbReference type="Gene3D" id="3.30.465.10">
    <property type="match status" value="1"/>
</dbReference>
<dbReference type="InterPro" id="IPR010031">
    <property type="entry name" value="FAD_lactone_oxidase-like"/>
</dbReference>
<protein>
    <submittedName>
        <fullName evidence="2">FAD-binding protein</fullName>
    </submittedName>
</protein>
<dbReference type="InterPro" id="IPR016169">
    <property type="entry name" value="FAD-bd_PCMH_sub2"/>
</dbReference>
<feature type="domain" description="FAD-binding PCMH-type" evidence="1">
    <location>
        <begin position="1"/>
        <end position="165"/>
    </location>
</feature>
<evidence type="ECO:0000313" key="3">
    <source>
        <dbReference type="Proteomes" id="UP000436138"/>
    </source>
</evidence>
<dbReference type="InterPro" id="IPR016171">
    <property type="entry name" value="Vanillyl_alc_oxidase_C-sub2"/>
</dbReference>
<dbReference type="KEGG" id="sbro:GQF42_26800"/>
<reference evidence="2 3" key="1">
    <citation type="submission" date="2019-12" db="EMBL/GenBank/DDBJ databases">
        <title>Streptomyces sp. strain T44 isolated from rhizosphere soil of Broussonetia papyrifera.</title>
        <authorList>
            <person name="Mo P."/>
        </authorList>
    </citation>
    <scope>NUCLEOTIDE SEQUENCE [LARGE SCALE GENOMIC DNA]</scope>
    <source>
        <strain evidence="2 3">T44</strain>
    </source>
</reference>
<dbReference type="Gene3D" id="1.10.45.10">
    <property type="entry name" value="Vanillyl-alcohol Oxidase, Chain A, domain 4"/>
    <property type="match status" value="1"/>
</dbReference>
<organism evidence="2 3">
    <name type="scientific">Streptomyces broussonetiae</name>
    <dbReference type="NCBI Taxonomy" id="2686304"/>
    <lineage>
        <taxon>Bacteria</taxon>
        <taxon>Bacillati</taxon>
        <taxon>Actinomycetota</taxon>
        <taxon>Actinomycetes</taxon>
        <taxon>Kitasatosporales</taxon>
        <taxon>Streptomycetaceae</taxon>
        <taxon>Streptomyces</taxon>
    </lineage>
</organism>
<evidence type="ECO:0000313" key="2">
    <source>
        <dbReference type="EMBL" id="QHA06414.1"/>
    </source>
</evidence>
<dbReference type="Pfam" id="PF01565">
    <property type="entry name" value="FAD_binding_4"/>
    <property type="match status" value="1"/>
</dbReference>
<dbReference type="PANTHER" id="PTHR43762:SF1">
    <property type="entry name" value="D-ARABINONO-1,4-LACTONE OXIDASE"/>
    <property type="match status" value="1"/>
</dbReference>